<dbReference type="RefSeq" id="WP_191209424.1">
    <property type="nucleotide sequence ID" value="NZ_BAABKL010000050.1"/>
</dbReference>
<gene>
    <name evidence="2" type="ORF">IF129_11285</name>
</gene>
<sequence>MITTDFTPGSPSWLDLGAPDINTATAFYRSVFGWDTETMEGEDGEVGYAMFQEGGKYVGAVGKLEEQGARSAWMVYFGTDDIDATTRAVERLGGTVRVPPMEVPGEGRMAQYTDPQGGQFAAWQPGTDGSSGLQLTDAPNSLCWTELMTTDAAGARDFYGEVFGWRFDDMPLPGNAEGTYTCLTPAGQPEERMHGGLMELPADAFATTGGTPYWHPVFAVEDVDVAVARAQEMGGMLRMGPDDAEGVGRMAVLVDEAGADFVLLKPQPPQ</sequence>
<dbReference type="InterPro" id="IPR004360">
    <property type="entry name" value="Glyas_Fos-R_dOase_dom"/>
</dbReference>
<feature type="domain" description="VOC" evidence="1">
    <location>
        <begin position="141"/>
        <end position="266"/>
    </location>
</feature>
<dbReference type="EMBL" id="JACXYU010000004">
    <property type="protein sequence ID" value="MBD3932132.1"/>
    <property type="molecule type" value="Genomic_DNA"/>
</dbReference>
<dbReference type="PANTHER" id="PTHR33993:SF10">
    <property type="entry name" value="CONSERVED PROTEIN"/>
    <property type="match status" value="1"/>
</dbReference>
<dbReference type="InterPro" id="IPR052164">
    <property type="entry name" value="Anthracycline_SecMetBiosynth"/>
</dbReference>
<dbReference type="InterPro" id="IPR037523">
    <property type="entry name" value="VOC_core"/>
</dbReference>
<protein>
    <submittedName>
        <fullName evidence="2">VOC family protein</fullName>
    </submittedName>
</protein>
<evidence type="ECO:0000313" key="3">
    <source>
        <dbReference type="Proteomes" id="UP000632289"/>
    </source>
</evidence>
<reference evidence="2" key="1">
    <citation type="submission" date="2020-09" db="EMBL/GenBank/DDBJ databases">
        <title>Secondary metabolite and genome analysis of marine Streptomyces chumphonensis KK1-2T.</title>
        <authorList>
            <person name="Phongsopitanun W."/>
            <person name="Kanchanasin P."/>
            <person name="Pittayakhajonwut P."/>
            <person name="Suwanborirux K."/>
            <person name="Tanasupawat S."/>
        </authorList>
    </citation>
    <scope>NUCLEOTIDE SEQUENCE</scope>
    <source>
        <strain evidence="2">KK1-2</strain>
    </source>
</reference>
<dbReference type="Pfam" id="PF00903">
    <property type="entry name" value="Glyoxalase"/>
    <property type="match status" value="2"/>
</dbReference>
<name>A0A927ICJ6_9ACTN</name>
<keyword evidence="3" id="KW-1185">Reference proteome</keyword>
<dbReference type="Gene3D" id="3.10.180.10">
    <property type="entry name" value="2,3-Dihydroxybiphenyl 1,2-Dioxygenase, domain 1"/>
    <property type="match status" value="2"/>
</dbReference>
<evidence type="ECO:0000259" key="1">
    <source>
        <dbReference type="PROSITE" id="PS51819"/>
    </source>
</evidence>
<dbReference type="InterPro" id="IPR029068">
    <property type="entry name" value="Glyas_Bleomycin-R_OHBP_Dase"/>
</dbReference>
<proteinExistence type="predicted"/>
<dbReference type="PROSITE" id="PS51819">
    <property type="entry name" value="VOC"/>
    <property type="match status" value="2"/>
</dbReference>
<dbReference type="CDD" id="cd07247">
    <property type="entry name" value="SgaA_N_like"/>
    <property type="match status" value="2"/>
</dbReference>
<organism evidence="2 3">
    <name type="scientific">Streptomyces chumphonensis</name>
    <dbReference type="NCBI Taxonomy" id="1214925"/>
    <lineage>
        <taxon>Bacteria</taxon>
        <taxon>Bacillati</taxon>
        <taxon>Actinomycetota</taxon>
        <taxon>Actinomycetes</taxon>
        <taxon>Kitasatosporales</taxon>
        <taxon>Streptomycetaceae</taxon>
        <taxon>Streptomyces</taxon>
    </lineage>
</organism>
<accession>A0A927ICJ6</accession>
<evidence type="ECO:0000313" key="2">
    <source>
        <dbReference type="EMBL" id="MBD3932132.1"/>
    </source>
</evidence>
<comment type="caution">
    <text evidence="2">The sequence shown here is derived from an EMBL/GenBank/DDBJ whole genome shotgun (WGS) entry which is preliminary data.</text>
</comment>
<dbReference type="Proteomes" id="UP000632289">
    <property type="component" value="Unassembled WGS sequence"/>
</dbReference>
<dbReference type="SUPFAM" id="SSF54593">
    <property type="entry name" value="Glyoxalase/Bleomycin resistance protein/Dihydroxybiphenyl dioxygenase"/>
    <property type="match status" value="2"/>
</dbReference>
<dbReference type="PANTHER" id="PTHR33993">
    <property type="entry name" value="GLYOXALASE-RELATED"/>
    <property type="match status" value="1"/>
</dbReference>
<feature type="domain" description="VOC" evidence="1">
    <location>
        <begin position="10"/>
        <end position="125"/>
    </location>
</feature>
<dbReference type="AlphaFoldDB" id="A0A927ICJ6"/>